<dbReference type="Pfam" id="PF08890">
    <property type="entry name" value="Phage_TAC_5"/>
    <property type="match status" value="1"/>
</dbReference>
<proteinExistence type="predicted"/>
<name>A0A133PKD9_9FIRM</name>
<evidence type="ECO:0000313" key="2">
    <source>
        <dbReference type="Proteomes" id="UP000070174"/>
    </source>
</evidence>
<reference evidence="1 2" key="1">
    <citation type="submission" date="2016-01" db="EMBL/GenBank/DDBJ databases">
        <authorList>
            <person name="Oliw E.H."/>
        </authorList>
    </citation>
    <scope>NUCLEOTIDE SEQUENCE [LARGE SCALE GENOMIC DNA]</scope>
    <source>
        <strain evidence="1 2">CMW7756A</strain>
    </source>
</reference>
<dbReference type="RefSeq" id="WP_060800584.1">
    <property type="nucleotide sequence ID" value="NZ_KQ957105.1"/>
</dbReference>
<accession>A0A133PKD9</accession>
<evidence type="ECO:0000313" key="1">
    <source>
        <dbReference type="EMBL" id="KXA28963.1"/>
    </source>
</evidence>
<dbReference type="Proteomes" id="UP000070174">
    <property type="component" value="Unassembled WGS sequence"/>
</dbReference>
<dbReference type="InterPro" id="IPR038559">
    <property type="entry name" value="XkdN-like_sf"/>
</dbReference>
<dbReference type="InterPro" id="IPR014986">
    <property type="entry name" value="XkdN-like"/>
</dbReference>
<gene>
    <name evidence="1" type="ORF">HMPREF3229_01595</name>
</gene>
<sequence>MNAVEKLMQFDAGKVQMPRGEKKIRLNKLGGEEFIFPIQALDPALAGEIAENMMDITMRKGNSAKVNLIRYQAQLRTIVEGCPDVFKNQELQKRFGAKTPNELVEKLMLSGEMDILSGAIEDLSGYEDEESKVKNS</sequence>
<dbReference type="AlphaFoldDB" id="A0A133PKD9"/>
<dbReference type="Gene3D" id="3.30.2220.30">
    <property type="match status" value="1"/>
</dbReference>
<comment type="caution">
    <text evidence="1">The sequence shown here is derived from an EMBL/GenBank/DDBJ whole genome shotgun (WGS) entry which is preliminary data.</text>
</comment>
<organism evidence="1">
    <name type="scientific">Peptoniphilus harei</name>
    <dbReference type="NCBI Taxonomy" id="54005"/>
    <lineage>
        <taxon>Bacteria</taxon>
        <taxon>Bacillati</taxon>
        <taxon>Bacillota</taxon>
        <taxon>Tissierellia</taxon>
        <taxon>Tissierellales</taxon>
        <taxon>Peptoniphilaceae</taxon>
        <taxon>Peptoniphilus</taxon>
    </lineage>
</organism>
<dbReference type="PATRIC" id="fig|54005.3.peg.1557"/>
<dbReference type="EMBL" id="LRQE01000039">
    <property type="protein sequence ID" value="KXA28963.1"/>
    <property type="molecule type" value="Genomic_DNA"/>
</dbReference>
<protein>
    <submittedName>
        <fullName evidence="1">Phage XkdN-like protein</fullName>
    </submittedName>
</protein>